<dbReference type="InterPro" id="IPR036291">
    <property type="entry name" value="NAD(P)-bd_dom_sf"/>
</dbReference>
<keyword evidence="3" id="KW-1133">Transmembrane helix</keyword>
<dbReference type="EMBL" id="JBEPNW010000002">
    <property type="protein sequence ID" value="MET3867077.1"/>
    <property type="molecule type" value="Genomic_DNA"/>
</dbReference>
<comment type="caution">
    <text evidence="5">The sequence shown here is derived from an EMBL/GenBank/DDBJ whole genome shotgun (WGS) entry which is preliminary data.</text>
</comment>
<dbReference type="EC" id="1.1.1.79" evidence="5"/>
<feature type="domain" description="D-isomer specific 2-hydroxyacid dehydrogenase NAD-binding" evidence="4">
    <location>
        <begin position="105"/>
        <end position="275"/>
    </location>
</feature>
<dbReference type="CDD" id="cd12164">
    <property type="entry name" value="GDH_like_2"/>
    <property type="match status" value="1"/>
</dbReference>
<dbReference type="PANTHER" id="PTHR43333">
    <property type="entry name" value="2-HACID_DH_C DOMAIN-CONTAINING PROTEIN"/>
    <property type="match status" value="1"/>
</dbReference>
<evidence type="ECO:0000256" key="2">
    <source>
        <dbReference type="ARBA" id="ARBA00023027"/>
    </source>
</evidence>
<dbReference type="RefSeq" id="WP_070999885.1">
    <property type="nucleotide sequence ID" value="NZ_JBEPNV010000001.1"/>
</dbReference>
<accession>A0ABV2NKP6</accession>
<organism evidence="5 6">
    <name type="scientific">Methylobacterium radiotolerans</name>
    <dbReference type="NCBI Taxonomy" id="31998"/>
    <lineage>
        <taxon>Bacteria</taxon>
        <taxon>Pseudomonadati</taxon>
        <taxon>Pseudomonadota</taxon>
        <taxon>Alphaproteobacteria</taxon>
        <taxon>Hyphomicrobiales</taxon>
        <taxon>Methylobacteriaceae</taxon>
        <taxon>Methylobacterium</taxon>
    </lineage>
</organism>
<evidence type="ECO:0000256" key="3">
    <source>
        <dbReference type="SAM" id="Phobius"/>
    </source>
</evidence>
<feature type="transmembrane region" description="Helical" evidence="3">
    <location>
        <begin position="137"/>
        <end position="160"/>
    </location>
</feature>
<gene>
    <name evidence="5" type="ORF">ABIC20_004386</name>
</gene>
<dbReference type="EC" id="1.1.1.81" evidence="5"/>
<keyword evidence="2" id="KW-0520">NAD</keyword>
<keyword evidence="3" id="KW-0472">Membrane</keyword>
<dbReference type="Pfam" id="PF02826">
    <property type="entry name" value="2-Hacid_dh_C"/>
    <property type="match status" value="1"/>
</dbReference>
<proteinExistence type="predicted"/>
<dbReference type="Proteomes" id="UP001549119">
    <property type="component" value="Unassembled WGS sequence"/>
</dbReference>
<dbReference type="InterPro" id="IPR006140">
    <property type="entry name" value="D-isomer_DH_NAD-bd"/>
</dbReference>
<keyword evidence="6" id="KW-1185">Reference proteome</keyword>
<protein>
    <submittedName>
        <fullName evidence="5">Glyoxylate/hydroxypyruvate reductase A</fullName>
        <ecNumber evidence="5">1.1.1.79</ecNumber>
        <ecNumber evidence="5">1.1.1.81</ecNumber>
    </submittedName>
</protein>
<keyword evidence="3" id="KW-0812">Transmembrane</keyword>
<evidence type="ECO:0000313" key="5">
    <source>
        <dbReference type="EMBL" id="MET3867077.1"/>
    </source>
</evidence>
<sequence length="310" mass="33189">MVIPVVLKTVPEHARVWHRVFAQEAPELSLIDWAHGTRFPGASAFAGWQPPADLAAQMPDLRLVFSVGAGIDHLPLDALPEPVHIVRMVAPDVTRSMVEYVTLGVLALHRDLVPYASETRRGIWKPRAIRTARTTQVGILGLGVLGSAAAAALAGIGFQVRGWARSPKTLDGVTCFAGRAALPDFLSGCNILVCLLPLTPETRGLLDRDLFRHLPAGAALLNAGRGAHVVERDLIAALDTGQLGAAILDVLSEEPPPADHPLLGHPRILVTPHSASASQPDDAARQMIAAVRALRDGQPLLNRVDRRRGF</sequence>
<evidence type="ECO:0000313" key="6">
    <source>
        <dbReference type="Proteomes" id="UP001549119"/>
    </source>
</evidence>
<evidence type="ECO:0000256" key="1">
    <source>
        <dbReference type="ARBA" id="ARBA00023002"/>
    </source>
</evidence>
<dbReference type="PANTHER" id="PTHR43333:SF1">
    <property type="entry name" value="D-ISOMER SPECIFIC 2-HYDROXYACID DEHYDROGENASE NAD-BINDING DOMAIN-CONTAINING PROTEIN"/>
    <property type="match status" value="1"/>
</dbReference>
<name>A0ABV2NKP6_9HYPH</name>
<evidence type="ECO:0000259" key="4">
    <source>
        <dbReference type="Pfam" id="PF02826"/>
    </source>
</evidence>
<dbReference type="SUPFAM" id="SSF51735">
    <property type="entry name" value="NAD(P)-binding Rossmann-fold domains"/>
    <property type="match status" value="1"/>
</dbReference>
<dbReference type="GO" id="GO:0016618">
    <property type="term" value="F:hydroxypyruvate reductase [NAD(P)H] activity"/>
    <property type="evidence" value="ECO:0007669"/>
    <property type="project" value="UniProtKB-EC"/>
</dbReference>
<reference evidence="5 6" key="1">
    <citation type="submission" date="2024-06" db="EMBL/GenBank/DDBJ databases">
        <title>Genomics of switchgrass bacterial isolates.</title>
        <authorList>
            <person name="Shade A."/>
        </authorList>
    </citation>
    <scope>NUCLEOTIDE SEQUENCE [LARGE SCALE GENOMIC DNA]</scope>
    <source>
        <strain evidence="5 6">PvP084</strain>
    </source>
</reference>
<keyword evidence="1 5" id="KW-0560">Oxidoreductase</keyword>
<dbReference type="SUPFAM" id="SSF52283">
    <property type="entry name" value="Formate/glycerate dehydrogenase catalytic domain-like"/>
    <property type="match status" value="1"/>
</dbReference>
<dbReference type="GO" id="GO:0030267">
    <property type="term" value="F:glyoxylate reductase (NADPH) activity"/>
    <property type="evidence" value="ECO:0007669"/>
    <property type="project" value="UniProtKB-EC"/>
</dbReference>
<dbReference type="Gene3D" id="3.40.50.720">
    <property type="entry name" value="NAD(P)-binding Rossmann-like Domain"/>
    <property type="match status" value="2"/>
</dbReference>